<evidence type="ECO:0000256" key="3">
    <source>
        <dbReference type="ARBA" id="ARBA00022516"/>
    </source>
</evidence>
<evidence type="ECO:0000256" key="8">
    <source>
        <dbReference type="ARBA" id="ARBA00023098"/>
    </source>
</evidence>
<feature type="transmembrane region" description="Helical" evidence="11">
    <location>
        <begin position="109"/>
        <end position="127"/>
    </location>
</feature>
<dbReference type="PANTHER" id="PTHR12317:SF63">
    <property type="entry name" value="DIACYLGLYCEROL O-ACYLTRANSFERASE 2"/>
    <property type="match status" value="1"/>
</dbReference>
<evidence type="ECO:0000256" key="11">
    <source>
        <dbReference type="RuleBase" id="RU367023"/>
    </source>
</evidence>
<comment type="similarity">
    <text evidence="2 11">Belongs to the diacylglycerol acyltransferase family.</text>
</comment>
<evidence type="ECO:0000256" key="6">
    <source>
        <dbReference type="ARBA" id="ARBA00022824"/>
    </source>
</evidence>
<dbReference type="Pfam" id="PF03982">
    <property type="entry name" value="DAGAT"/>
    <property type="match status" value="1"/>
</dbReference>
<keyword evidence="3" id="KW-0444">Lipid biosynthesis</keyword>
<evidence type="ECO:0000256" key="10">
    <source>
        <dbReference type="ARBA" id="ARBA00023315"/>
    </source>
</evidence>
<feature type="transmembrane region" description="Helical" evidence="11">
    <location>
        <begin position="147"/>
        <end position="170"/>
    </location>
</feature>
<evidence type="ECO:0000256" key="9">
    <source>
        <dbReference type="ARBA" id="ARBA00023136"/>
    </source>
</evidence>
<keyword evidence="13" id="KW-1185">Reference proteome</keyword>
<dbReference type="AlphaFoldDB" id="A0AAD3D4I6"/>
<keyword evidence="4 11" id="KW-0808">Transferase</keyword>
<feature type="transmembrane region" description="Helical" evidence="11">
    <location>
        <begin position="81"/>
        <end position="103"/>
    </location>
</feature>
<accession>A0AAD3D4I6</accession>
<evidence type="ECO:0000256" key="1">
    <source>
        <dbReference type="ARBA" id="ARBA00004477"/>
    </source>
</evidence>
<gene>
    <name evidence="12" type="ORF">CTEN210_14085</name>
</gene>
<evidence type="ECO:0000313" key="13">
    <source>
        <dbReference type="Proteomes" id="UP001054902"/>
    </source>
</evidence>
<evidence type="ECO:0000256" key="2">
    <source>
        <dbReference type="ARBA" id="ARBA00005420"/>
    </source>
</evidence>
<evidence type="ECO:0000256" key="5">
    <source>
        <dbReference type="ARBA" id="ARBA00022692"/>
    </source>
</evidence>
<keyword evidence="6 11" id="KW-0256">Endoplasmic reticulum</keyword>
<evidence type="ECO:0000256" key="4">
    <source>
        <dbReference type="ARBA" id="ARBA00022679"/>
    </source>
</evidence>
<protein>
    <recommendedName>
        <fullName evidence="11">Acyltransferase</fullName>
        <ecNumber evidence="11">2.3.1.-</ecNumber>
    </recommendedName>
</protein>
<dbReference type="GO" id="GO:0005789">
    <property type="term" value="C:endoplasmic reticulum membrane"/>
    <property type="evidence" value="ECO:0007669"/>
    <property type="project" value="UniProtKB-SubCell"/>
</dbReference>
<dbReference type="EC" id="2.3.1.-" evidence="11"/>
<keyword evidence="5 11" id="KW-0812">Transmembrane</keyword>
<keyword evidence="7 11" id="KW-1133">Transmembrane helix</keyword>
<organism evidence="12 13">
    <name type="scientific">Chaetoceros tenuissimus</name>
    <dbReference type="NCBI Taxonomy" id="426638"/>
    <lineage>
        <taxon>Eukaryota</taxon>
        <taxon>Sar</taxon>
        <taxon>Stramenopiles</taxon>
        <taxon>Ochrophyta</taxon>
        <taxon>Bacillariophyta</taxon>
        <taxon>Coscinodiscophyceae</taxon>
        <taxon>Chaetocerotophycidae</taxon>
        <taxon>Chaetocerotales</taxon>
        <taxon>Chaetocerotaceae</taxon>
        <taxon>Chaetoceros</taxon>
    </lineage>
</organism>
<keyword evidence="8" id="KW-0443">Lipid metabolism</keyword>
<evidence type="ECO:0000313" key="12">
    <source>
        <dbReference type="EMBL" id="GFH57609.1"/>
    </source>
</evidence>
<sequence length="439" mass="50332">MHATETDTLIGNQPEIYDLGKRPERKSWWKRLKKRFKDETHVHYKGFARPEGRQETVQLTQSQIELAERAKWDVKSCEQDASFIPTLAICLWLGTQGVLAWILIDFVFFATQARRILFLVFTVFAFIQPRDKRFFTWKSFAMQCSIYVIIVVAVFLRAITVFVLALSIAMPLRFPSVGLRLGEWIALQSQKYFALKTTIEDPEQIAEISRSKRSLVFALEPHDVLAYGCFAFHPALKVLPEGRARDSMHCLVSSAMLNAPIVRNISAWCLCSPVEKTYFRSYLSEGSSVVFCPGGVQEVLLMDPNNEPEKLVVFLKERKGFVKLALENGSALVPSFCFGLDGSYAYYLPSGNFINNLSRAVGFIPIFVLGRFYIPFGIPRPNKIHVVIGKAIECPKLGKNTTQRDIDEYHQLFLNELQKLFDRHKQYEELYETRELKIS</sequence>
<comment type="subcellular location">
    <subcellularLocation>
        <location evidence="1 11">Endoplasmic reticulum membrane</location>
        <topology evidence="1 11">Multi-pass membrane protein</topology>
    </subcellularLocation>
</comment>
<dbReference type="InterPro" id="IPR007130">
    <property type="entry name" value="DAGAT"/>
</dbReference>
<dbReference type="EMBL" id="BLLK01000058">
    <property type="protein sequence ID" value="GFH57609.1"/>
    <property type="molecule type" value="Genomic_DNA"/>
</dbReference>
<proteinExistence type="inferred from homology"/>
<comment type="caution">
    <text evidence="12">The sequence shown here is derived from an EMBL/GenBank/DDBJ whole genome shotgun (WGS) entry which is preliminary data.</text>
</comment>
<keyword evidence="9 11" id="KW-0472">Membrane</keyword>
<dbReference type="Proteomes" id="UP001054902">
    <property type="component" value="Unassembled WGS sequence"/>
</dbReference>
<keyword evidence="10" id="KW-0012">Acyltransferase</keyword>
<name>A0AAD3D4I6_9STRA</name>
<evidence type="ECO:0000256" key="7">
    <source>
        <dbReference type="ARBA" id="ARBA00022989"/>
    </source>
</evidence>
<dbReference type="GO" id="GO:0019432">
    <property type="term" value="P:triglyceride biosynthetic process"/>
    <property type="evidence" value="ECO:0007669"/>
    <property type="project" value="TreeGrafter"/>
</dbReference>
<dbReference type="GO" id="GO:0004144">
    <property type="term" value="F:diacylglycerol O-acyltransferase activity"/>
    <property type="evidence" value="ECO:0007669"/>
    <property type="project" value="TreeGrafter"/>
</dbReference>
<dbReference type="PANTHER" id="PTHR12317">
    <property type="entry name" value="DIACYLGLYCEROL O-ACYLTRANSFERASE"/>
    <property type="match status" value="1"/>
</dbReference>
<reference evidence="12 13" key="1">
    <citation type="journal article" date="2021" name="Sci. Rep.">
        <title>The genome of the diatom Chaetoceros tenuissimus carries an ancient integrated fragment of an extant virus.</title>
        <authorList>
            <person name="Hongo Y."/>
            <person name="Kimura K."/>
            <person name="Takaki Y."/>
            <person name="Yoshida Y."/>
            <person name="Baba S."/>
            <person name="Kobayashi G."/>
            <person name="Nagasaki K."/>
            <person name="Hano T."/>
            <person name="Tomaru Y."/>
        </authorList>
    </citation>
    <scope>NUCLEOTIDE SEQUENCE [LARGE SCALE GENOMIC DNA]</scope>
    <source>
        <strain evidence="12 13">NIES-3715</strain>
    </source>
</reference>